<dbReference type="GO" id="GO:0008483">
    <property type="term" value="F:transaminase activity"/>
    <property type="evidence" value="ECO:0007669"/>
    <property type="project" value="UniProtKB-KW"/>
</dbReference>
<dbReference type="PANTHER" id="PTHR13693">
    <property type="entry name" value="CLASS II AMINOTRANSFERASE/8-AMINO-7-OXONONANOATE SYNTHASE"/>
    <property type="match status" value="1"/>
</dbReference>
<keyword evidence="3" id="KW-0663">Pyridoxal phosphate</keyword>
<evidence type="ECO:0000313" key="6">
    <source>
        <dbReference type="Proteomes" id="UP000469346"/>
    </source>
</evidence>
<feature type="non-terminal residue" evidence="5">
    <location>
        <position position="1"/>
    </location>
</feature>
<keyword evidence="5" id="KW-0032">Aminotransferase</keyword>
<proteinExistence type="predicted"/>
<comment type="caution">
    <text evidence="5">The sequence shown here is derived from an EMBL/GenBank/DDBJ whole genome shotgun (WGS) entry which is preliminary data.</text>
</comment>
<dbReference type="GO" id="GO:0030170">
    <property type="term" value="F:pyridoxal phosphate binding"/>
    <property type="evidence" value="ECO:0007669"/>
    <property type="project" value="InterPro"/>
</dbReference>
<dbReference type="SUPFAM" id="SSF53383">
    <property type="entry name" value="PLP-dependent transferases"/>
    <property type="match status" value="1"/>
</dbReference>
<dbReference type="Pfam" id="PF00155">
    <property type="entry name" value="Aminotran_1_2"/>
    <property type="match status" value="1"/>
</dbReference>
<dbReference type="Gene3D" id="3.40.640.10">
    <property type="entry name" value="Type I PLP-dependent aspartate aminotransferase-like (Major domain)"/>
    <property type="match status" value="1"/>
</dbReference>
<dbReference type="Proteomes" id="UP000469346">
    <property type="component" value="Unassembled WGS sequence"/>
</dbReference>
<feature type="non-terminal residue" evidence="5">
    <location>
        <position position="136"/>
    </location>
</feature>
<organism evidence="5 6">
    <name type="scientific">Dissulfurirhabdus thermomarina</name>
    <dbReference type="NCBI Taxonomy" id="1765737"/>
    <lineage>
        <taxon>Bacteria</taxon>
        <taxon>Deltaproteobacteria</taxon>
        <taxon>Dissulfurirhabdaceae</taxon>
        <taxon>Dissulfurirhabdus</taxon>
    </lineage>
</organism>
<evidence type="ECO:0000256" key="3">
    <source>
        <dbReference type="ARBA" id="ARBA00022898"/>
    </source>
</evidence>
<dbReference type="RefSeq" id="WP_163300076.1">
    <property type="nucleotide sequence ID" value="NZ_JAAGRR010000326.1"/>
</dbReference>
<accession>A0A6N9TRC8</accession>
<dbReference type="InterPro" id="IPR050087">
    <property type="entry name" value="AON_synthase_class-II"/>
</dbReference>
<evidence type="ECO:0000313" key="5">
    <source>
        <dbReference type="EMBL" id="NDY43719.1"/>
    </source>
</evidence>
<dbReference type="InterPro" id="IPR004839">
    <property type="entry name" value="Aminotransferase_I/II_large"/>
</dbReference>
<keyword evidence="6" id="KW-1185">Reference proteome</keyword>
<dbReference type="GO" id="GO:0008710">
    <property type="term" value="F:8-amino-7-oxononanoate synthase activity"/>
    <property type="evidence" value="ECO:0007669"/>
    <property type="project" value="TreeGrafter"/>
</dbReference>
<evidence type="ECO:0000259" key="4">
    <source>
        <dbReference type="Pfam" id="PF00155"/>
    </source>
</evidence>
<dbReference type="GO" id="GO:0009102">
    <property type="term" value="P:biotin biosynthetic process"/>
    <property type="evidence" value="ECO:0007669"/>
    <property type="project" value="TreeGrafter"/>
</dbReference>
<dbReference type="InterPro" id="IPR015421">
    <property type="entry name" value="PyrdxlP-dep_Trfase_major"/>
</dbReference>
<sequence>LMSGDLDLHHRLEAAAARLVGTEAALLFGSGFLANVGVIPALCGRHDLILADRLVHASILDGAALSRARLARFAHNDPGALEELLRREGSRARRALVVVESLYSMEGDRAPLADFAALRERYGFRLLVDEAHAVGV</sequence>
<dbReference type="PANTHER" id="PTHR13693:SF100">
    <property type="entry name" value="8-AMINO-7-OXONONANOATE SYNTHASE"/>
    <property type="match status" value="1"/>
</dbReference>
<evidence type="ECO:0000256" key="1">
    <source>
        <dbReference type="ARBA" id="ARBA00001933"/>
    </source>
</evidence>
<gene>
    <name evidence="5" type="ORF">G3N55_12850</name>
</gene>
<dbReference type="EMBL" id="JAAGRR010000326">
    <property type="protein sequence ID" value="NDY43719.1"/>
    <property type="molecule type" value="Genomic_DNA"/>
</dbReference>
<reference evidence="5 6" key="1">
    <citation type="submission" date="2020-02" db="EMBL/GenBank/DDBJ databases">
        <title>Comparative genomics of sulfur disproportionating microorganisms.</title>
        <authorList>
            <person name="Ward L.M."/>
            <person name="Bertran E."/>
            <person name="Johnston D.T."/>
        </authorList>
    </citation>
    <scope>NUCLEOTIDE SEQUENCE [LARGE SCALE GENOMIC DNA]</scope>
    <source>
        <strain evidence="5 6">DSM 100025</strain>
    </source>
</reference>
<name>A0A6N9TRC8_DISTH</name>
<dbReference type="AlphaFoldDB" id="A0A6N9TRC8"/>
<evidence type="ECO:0000256" key="2">
    <source>
        <dbReference type="ARBA" id="ARBA00022679"/>
    </source>
</evidence>
<comment type="cofactor">
    <cofactor evidence="1">
        <name>pyridoxal 5'-phosphate</name>
        <dbReference type="ChEBI" id="CHEBI:597326"/>
    </cofactor>
</comment>
<feature type="domain" description="Aminotransferase class I/classII large" evidence="4">
    <location>
        <begin position="4"/>
        <end position="136"/>
    </location>
</feature>
<keyword evidence="2 5" id="KW-0808">Transferase</keyword>
<protein>
    <submittedName>
        <fullName evidence="5">Aminotransferase class I/II-fold pyridoxal phosphate-dependent enzyme</fullName>
    </submittedName>
</protein>
<dbReference type="InterPro" id="IPR015424">
    <property type="entry name" value="PyrdxlP-dep_Trfase"/>
</dbReference>